<dbReference type="SUPFAM" id="SSF52518">
    <property type="entry name" value="Thiamin diphosphate-binding fold (THDP-binding)"/>
    <property type="match status" value="2"/>
</dbReference>
<dbReference type="PANTHER" id="PTHR42916">
    <property type="entry name" value="2-SUCCINYL-5-ENOLPYRUVYL-6-HYDROXY-3-CYCLOHEXENE-1-CARBOXYLATE SYNTHASE"/>
    <property type="match status" value="1"/>
</dbReference>
<dbReference type="OrthoDB" id="9791859at2"/>
<dbReference type="UniPathway" id="UPA01057">
    <property type="reaction ID" value="UER00164"/>
</dbReference>
<dbReference type="PANTHER" id="PTHR42916:SF1">
    <property type="entry name" value="PROTEIN PHYLLO, CHLOROPLASTIC"/>
    <property type="match status" value="1"/>
</dbReference>
<feature type="domain" description="Thiamine pyrophosphate enzyme TPP-binding" evidence="8">
    <location>
        <begin position="429"/>
        <end position="557"/>
    </location>
</feature>
<dbReference type="RefSeq" id="WP_077720378.1">
    <property type="nucleotide sequence ID" value="NZ_CP019699.1"/>
</dbReference>
<accession>A0A1U9K914</accession>
<dbReference type="EC" id="2.2.1.9" evidence="7"/>
<dbReference type="Gene3D" id="3.40.50.1220">
    <property type="entry name" value="TPP-binding domain"/>
    <property type="match status" value="1"/>
</dbReference>
<comment type="cofactor">
    <cofactor evidence="7">
        <name>thiamine diphosphate</name>
        <dbReference type="ChEBI" id="CHEBI:58937"/>
    </cofactor>
    <text evidence="7">Binds 1 thiamine pyrophosphate per subunit.</text>
</comment>
<dbReference type="UniPathway" id="UPA00079"/>
<gene>
    <name evidence="7" type="primary">menD</name>
    <name evidence="11" type="ORF">B0W44_12850</name>
</gene>
<dbReference type="HAMAP" id="MF_01659">
    <property type="entry name" value="MenD"/>
    <property type="match status" value="1"/>
</dbReference>
<dbReference type="AlphaFoldDB" id="A0A1U9K914"/>
<comment type="function">
    <text evidence="7">Catalyzes the thiamine diphosphate-dependent decarboxylation of 2-oxoglutarate and the subsequent addition of the resulting succinic semialdehyde-thiamine pyrophosphate anion to isochorismate to yield 2-succinyl-5-enolpyruvyl-6-hydroxy-3-cyclohexene-1-carboxylate (SEPHCHC).</text>
</comment>
<dbReference type="GO" id="GO:0009234">
    <property type="term" value="P:menaquinone biosynthetic process"/>
    <property type="evidence" value="ECO:0007669"/>
    <property type="project" value="UniProtKB-UniRule"/>
</dbReference>
<dbReference type="SUPFAM" id="SSF52467">
    <property type="entry name" value="DHS-like NAD/FAD-binding domain"/>
    <property type="match status" value="1"/>
</dbReference>
<evidence type="ECO:0000313" key="11">
    <source>
        <dbReference type="EMBL" id="AQS56518.1"/>
    </source>
</evidence>
<evidence type="ECO:0000259" key="10">
    <source>
        <dbReference type="Pfam" id="PF16582"/>
    </source>
</evidence>
<comment type="cofactor">
    <cofactor evidence="7">
        <name>Mg(2+)</name>
        <dbReference type="ChEBI" id="CHEBI:18420"/>
    </cofactor>
    <cofactor evidence="7">
        <name>Mn(2+)</name>
        <dbReference type="ChEBI" id="CHEBI:29035"/>
    </cofactor>
</comment>
<dbReference type="KEGG" id="ntr:B0W44_12850"/>
<dbReference type="Pfam" id="PF16582">
    <property type="entry name" value="TPP_enzyme_M_2"/>
    <property type="match status" value="1"/>
</dbReference>
<evidence type="ECO:0000256" key="7">
    <source>
        <dbReference type="HAMAP-Rule" id="MF_01659"/>
    </source>
</evidence>
<proteinExistence type="inferred from homology"/>
<comment type="subunit">
    <text evidence="7">Homodimer.</text>
</comment>
<comment type="pathway">
    <text evidence="7">Quinol/quinone metabolism; 1,4-dihydroxy-2-naphthoate biosynthesis; 1,4-dihydroxy-2-naphthoate from chorismate: step 2/7.</text>
</comment>
<dbReference type="InterPro" id="IPR032264">
    <property type="entry name" value="MenD_middle"/>
</dbReference>
<keyword evidence="6 7" id="KW-0464">Manganese</keyword>
<dbReference type="PIRSF" id="PIRSF004983">
    <property type="entry name" value="MenD"/>
    <property type="match status" value="1"/>
</dbReference>
<dbReference type="Pfam" id="PF02775">
    <property type="entry name" value="TPP_enzyme_C"/>
    <property type="match status" value="1"/>
</dbReference>
<keyword evidence="4 7" id="KW-0460">Magnesium</keyword>
<evidence type="ECO:0000256" key="4">
    <source>
        <dbReference type="ARBA" id="ARBA00022842"/>
    </source>
</evidence>
<dbReference type="GO" id="GO:0000287">
    <property type="term" value="F:magnesium ion binding"/>
    <property type="evidence" value="ECO:0007669"/>
    <property type="project" value="UniProtKB-UniRule"/>
</dbReference>
<evidence type="ECO:0000256" key="3">
    <source>
        <dbReference type="ARBA" id="ARBA00022723"/>
    </source>
</evidence>
<dbReference type="GO" id="GO:0030976">
    <property type="term" value="F:thiamine pyrophosphate binding"/>
    <property type="evidence" value="ECO:0007669"/>
    <property type="project" value="UniProtKB-UniRule"/>
</dbReference>
<dbReference type="InterPro" id="IPR004433">
    <property type="entry name" value="MenaQ_synth_MenD"/>
</dbReference>
<dbReference type="InterPro" id="IPR029061">
    <property type="entry name" value="THDP-binding"/>
</dbReference>
<organism evidence="11 12">
    <name type="scientific">Novibacillus thermophilus</name>
    <dbReference type="NCBI Taxonomy" id="1471761"/>
    <lineage>
        <taxon>Bacteria</taxon>
        <taxon>Bacillati</taxon>
        <taxon>Bacillota</taxon>
        <taxon>Bacilli</taxon>
        <taxon>Bacillales</taxon>
        <taxon>Thermoactinomycetaceae</taxon>
        <taxon>Novibacillus</taxon>
    </lineage>
</organism>
<reference evidence="11 12" key="1">
    <citation type="journal article" date="2015" name="Int. J. Syst. Evol. Microbiol.">
        <title>Novibacillus thermophilus gen. nov., sp. nov., a Gram-staining-negative and moderately thermophilic member of the family Thermoactinomycetaceae.</title>
        <authorList>
            <person name="Yang G."/>
            <person name="Chen J."/>
            <person name="Zhou S."/>
        </authorList>
    </citation>
    <scope>NUCLEOTIDE SEQUENCE [LARGE SCALE GENOMIC DNA]</scope>
    <source>
        <strain evidence="11 12">SG-1</strain>
    </source>
</reference>
<dbReference type="EMBL" id="CP019699">
    <property type="protein sequence ID" value="AQS56518.1"/>
    <property type="molecule type" value="Genomic_DNA"/>
</dbReference>
<protein>
    <recommendedName>
        <fullName evidence="7">2-succinyl-5-enolpyruvyl-6-hydroxy-3-cyclohexene-1-carboxylate synthase</fullName>
        <shortName evidence="7">SEPHCHC synthase</shortName>
        <ecNumber evidence="7">2.2.1.9</ecNumber>
    </recommendedName>
    <alternativeName>
        <fullName evidence="7">Menaquinone biosynthesis protein MenD</fullName>
    </alternativeName>
</protein>
<dbReference type="GO" id="GO:0030145">
    <property type="term" value="F:manganese ion binding"/>
    <property type="evidence" value="ECO:0007669"/>
    <property type="project" value="UniProtKB-UniRule"/>
</dbReference>
<evidence type="ECO:0000256" key="5">
    <source>
        <dbReference type="ARBA" id="ARBA00023052"/>
    </source>
</evidence>
<name>A0A1U9K914_9BACL</name>
<dbReference type="InterPro" id="IPR011766">
    <property type="entry name" value="TPP_enzyme_TPP-bd"/>
</dbReference>
<keyword evidence="3 7" id="KW-0479">Metal-binding</keyword>
<dbReference type="CDD" id="cd07037">
    <property type="entry name" value="TPP_PYR_MenD"/>
    <property type="match status" value="1"/>
</dbReference>
<dbReference type="CDD" id="cd02009">
    <property type="entry name" value="TPP_SHCHC_synthase"/>
    <property type="match status" value="1"/>
</dbReference>
<evidence type="ECO:0000259" key="9">
    <source>
        <dbReference type="Pfam" id="PF02776"/>
    </source>
</evidence>
<evidence type="ECO:0000256" key="6">
    <source>
        <dbReference type="ARBA" id="ARBA00023211"/>
    </source>
</evidence>
<keyword evidence="2 7" id="KW-0808">Transferase</keyword>
<dbReference type="InterPro" id="IPR012001">
    <property type="entry name" value="Thiamin_PyroP_enz_TPP-bd_dom"/>
</dbReference>
<dbReference type="GO" id="GO:0070204">
    <property type="term" value="F:2-succinyl-5-enolpyruvyl-6-hydroxy-3-cyclohexene-1-carboxylic-acid synthase activity"/>
    <property type="evidence" value="ECO:0007669"/>
    <property type="project" value="UniProtKB-UniRule"/>
</dbReference>
<dbReference type="Proteomes" id="UP000188603">
    <property type="component" value="Chromosome"/>
</dbReference>
<evidence type="ECO:0000256" key="1">
    <source>
        <dbReference type="ARBA" id="ARBA00022428"/>
    </source>
</evidence>
<keyword evidence="1 7" id="KW-0474">Menaquinone biosynthesis</keyword>
<comment type="similarity">
    <text evidence="7">Belongs to the TPP enzyme family. MenD subfamily.</text>
</comment>
<dbReference type="STRING" id="1471761.B0W44_12850"/>
<dbReference type="NCBIfam" id="TIGR00173">
    <property type="entry name" value="menD"/>
    <property type="match status" value="1"/>
</dbReference>
<evidence type="ECO:0000256" key="2">
    <source>
        <dbReference type="ARBA" id="ARBA00022679"/>
    </source>
</evidence>
<comment type="pathway">
    <text evidence="7">Quinol/quinone metabolism; menaquinone biosynthesis.</text>
</comment>
<dbReference type="Gene3D" id="3.40.50.970">
    <property type="match status" value="2"/>
</dbReference>
<evidence type="ECO:0000259" key="8">
    <source>
        <dbReference type="Pfam" id="PF02775"/>
    </source>
</evidence>
<feature type="domain" description="Thiamine pyrophosphate enzyme N-terminal TPP-binding" evidence="9">
    <location>
        <begin position="13"/>
        <end position="124"/>
    </location>
</feature>
<sequence>MTAQEAITSYVGAFVDELARAGVKHVVISPGSRSTPMAMLMASHPEWRAWVLVDERSAAFFALGMAKARREPVALLCTSGTAAANYFPAVVEACHARVPLIVLTADRPHELRDVGAPQAIDQIGLYGSYVKWFVEMALPENSPSMLQYVRTVAGRAAAVALDSPSGPVHLNFPFREPFIPSLDKPKVDAAAREGERPYVQVKRGTRRLGQPEVARLARILRRAERGLIVCGPMDDDCFPQAVVRLAQRIQFPVLADPLSQLRSGTHDKTLVIDGYDSFLRHPGVAARLQPDVVIRFGAMPVSKAFFLYMQEHTKCRYVVVDDSEGWREPTLLASDVIYADPVHLCEELVKKWNECEYASRNTWTDEWIELNRITQEEILRQVSSSGLFEGRVFPELVDCLPDQALLFAGNSMPVRDMDTFFMNNRKNVRTMGNRGASGIDGVVSTALGAGVDGPPLVLVIGDLSFYHDLNGLLAAKLYQLNATVVVLNNDGGGIFSFLPQAEHRKHFEMLFGTPVGLDFRHAVDMYGGTFRRVNDWEAFRAEVKTSLSKSGLTVIEVPTDREENAAKHRAIWQAVSHKIRAWQEEGGSCASR</sequence>
<dbReference type="Pfam" id="PF02776">
    <property type="entry name" value="TPP_enzyme_N"/>
    <property type="match status" value="1"/>
</dbReference>
<keyword evidence="12" id="KW-1185">Reference proteome</keyword>
<dbReference type="InterPro" id="IPR029035">
    <property type="entry name" value="DHS-like_NAD/FAD-binding_dom"/>
</dbReference>
<evidence type="ECO:0000313" key="12">
    <source>
        <dbReference type="Proteomes" id="UP000188603"/>
    </source>
</evidence>
<keyword evidence="5 7" id="KW-0786">Thiamine pyrophosphate</keyword>
<comment type="catalytic activity">
    <reaction evidence="7">
        <text>isochorismate + 2-oxoglutarate + H(+) = 5-enolpyruvoyl-6-hydroxy-2-succinyl-cyclohex-3-ene-1-carboxylate + CO2</text>
        <dbReference type="Rhea" id="RHEA:25593"/>
        <dbReference type="ChEBI" id="CHEBI:15378"/>
        <dbReference type="ChEBI" id="CHEBI:16526"/>
        <dbReference type="ChEBI" id="CHEBI:16810"/>
        <dbReference type="ChEBI" id="CHEBI:29780"/>
        <dbReference type="ChEBI" id="CHEBI:58818"/>
        <dbReference type="EC" id="2.2.1.9"/>
    </reaction>
</comment>
<feature type="domain" description="Menaquinone biosynthesis protein MenD middle" evidence="10">
    <location>
        <begin position="196"/>
        <end position="407"/>
    </location>
</feature>